<feature type="transmembrane region" description="Helical" evidence="12">
    <location>
        <begin position="190"/>
        <end position="211"/>
    </location>
</feature>
<sequence>MTMPDPKTSPALDRSDSRVRHDEGISGAVRAFVDRVRSGDLGMLPVAVGLVLIAVVFTSLNPVFLAPNNLVNLLFDAAAIGCISLGIVCVLMLGQIDLSVGSMSGLASAMVGVLWINMGLPVVVAILAALSAGAVMGLIYGMLLNRFGMPSFVSTLAGLLAMLGMQLYILGPTGSINLSYSSPLVRFGQILIMPAWLSYALAVVPGIVMLAQGLRTMRLRAAANLSNAGISVLIAKTAMLTAALLIAVIYLNQGRGVPYMFGLFVLLVVIMNYALTRTKWGRSMFAVGGNTEAARRSGINVNRIRLSAFMLCSTLAALGGVLSAARLASSSQQAGTGDVNLNAIAAAVIGGTSLFGGRGSAWSALLGILVIQAISNGLTLLNLSSSLRYMITGAVLAIAVVVDSLARQSRASHGRA</sequence>
<evidence type="ECO:0000256" key="1">
    <source>
        <dbReference type="ARBA" id="ARBA00004651"/>
    </source>
</evidence>
<keyword evidence="8 12" id="KW-0472">Membrane</keyword>
<organism evidence="13 14">
    <name type="scientific">Paracoccus onubensis</name>
    <dbReference type="NCBI Taxonomy" id="1675788"/>
    <lineage>
        <taxon>Bacteria</taxon>
        <taxon>Pseudomonadati</taxon>
        <taxon>Pseudomonadota</taxon>
        <taxon>Alphaproteobacteria</taxon>
        <taxon>Rhodobacterales</taxon>
        <taxon>Paracoccaceae</taxon>
        <taxon>Paracoccus</taxon>
    </lineage>
</organism>
<keyword evidence="7 12" id="KW-1133">Transmembrane helix</keyword>
<keyword evidence="4" id="KW-0997">Cell inner membrane</keyword>
<evidence type="ECO:0000313" key="14">
    <source>
        <dbReference type="Proteomes" id="UP000284202"/>
    </source>
</evidence>
<keyword evidence="3" id="KW-1003">Cell membrane</keyword>
<dbReference type="GO" id="GO:0022857">
    <property type="term" value="F:transmembrane transporter activity"/>
    <property type="evidence" value="ECO:0007669"/>
    <property type="project" value="InterPro"/>
</dbReference>
<keyword evidence="14" id="KW-1185">Reference proteome</keyword>
<evidence type="ECO:0000256" key="3">
    <source>
        <dbReference type="ARBA" id="ARBA00022475"/>
    </source>
</evidence>
<dbReference type="Proteomes" id="UP000284202">
    <property type="component" value="Unassembled WGS sequence"/>
</dbReference>
<evidence type="ECO:0000256" key="12">
    <source>
        <dbReference type="SAM" id="Phobius"/>
    </source>
</evidence>
<dbReference type="PANTHER" id="PTHR32196">
    <property type="entry name" value="ABC TRANSPORTER PERMEASE PROTEIN YPHD-RELATED-RELATED"/>
    <property type="match status" value="1"/>
</dbReference>
<keyword evidence="2" id="KW-0813">Transport</keyword>
<name>A0A418T8C2_9RHOB</name>
<dbReference type="Pfam" id="PF02653">
    <property type="entry name" value="BPD_transp_2"/>
    <property type="match status" value="1"/>
</dbReference>
<evidence type="ECO:0000256" key="5">
    <source>
        <dbReference type="ARBA" id="ARBA00022597"/>
    </source>
</evidence>
<dbReference type="PANTHER" id="PTHR32196:SF32">
    <property type="entry name" value="XYLOSE TRANSPORT SYSTEM PERMEASE PROTEIN XYLH"/>
    <property type="match status" value="1"/>
</dbReference>
<feature type="transmembrane region" description="Helical" evidence="12">
    <location>
        <begin position="257"/>
        <end position="275"/>
    </location>
</feature>
<evidence type="ECO:0000256" key="6">
    <source>
        <dbReference type="ARBA" id="ARBA00022692"/>
    </source>
</evidence>
<accession>A0A418T8C2</accession>
<reference evidence="14" key="1">
    <citation type="submission" date="2018-09" db="EMBL/GenBank/DDBJ databases">
        <title>Acidovorax cavernicola nov. sp. isolated from Gruta de las Maravillas (Aracena, Spain).</title>
        <authorList>
            <person name="Jurado V."/>
            <person name="Gutierrez-Patricio S."/>
            <person name="Gonzalez-Pimentel J.L."/>
            <person name="Miller A.Z."/>
            <person name="Laiz L."/>
            <person name="Saiz-Jimenez C."/>
        </authorList>
    </citation>
    <scope>NUCLEOTIDE SEQUENCE [LARGE SCALE GENOMIC DNA]</scope>
    <source>
        <strain evidence="14">1011MAR3C25</strain>
    </source>
</reference>
<keyword evidence="6 12" id="KW-0812">Transmembrane</keyword>
<evidence type="ECO:0000256" key="2">
    <source>
        <dbReference type="ARBA" id="ARBA00022448"/>
    </source>
</evidence>
<evidence type="ECO:0000313" key="13">
    <source>
        <dbReference type="EMBL" id="RJE89360.1"/>
    </source>
</evidence>
<evidence type="ECO:0000256" key="10">
    <source>
        <dbReference type="ARBA" id="ARBA00035686"/>
    </source>
</evidence>
<keyword evidence="5" id="KW-0762">Sugar transport</keyword>
<feature type="region of interest" description="Disordered" evidence="11">
    <location>
        <begin position="1"/>
        <end position="20"/>
    </location>
</feature>
<dbReference type="OrthoDB" id="192433at2"/>
<dbReference type="GO" id="GO:0005886">
    <property type="term" value="C:plasma membrane"/>
    <property type="evidence" value="ECO:0007669"/>
    <property type="project" value="UniProtKB-SubCell"/>
</dbReference>
<dbReference type="InterPro" id="IPR001851">
    <property type="entry name" value="ABC_transp_permease"/>
</dbReference>
<evidence type="ECO:0000256" key="7">
    <source>
        <dbReference type="ARBA" id="ARBA00022989"/>
    </source>
</evidence>
<evidence type="ECO:0000256" key="11">
    <source>
        <dbReference type="SAM" id="MobiDB-lite"/>
    </source>
</evidence>
<evidence type="ECO:0000256" key="4">
    <source>
        <dbReference type="ARBA" id="ARBA00022519"/>
    </source>
</evidence>
<feature type="transmembrane region" description="Helical" evidence="12">
    <location>
        <begin position="73"/>
        <end position="94"/>
    </location>
</feature>
<evidence type="ECO:0000256" key="9">
    <source>
        <dbReference type="ARBA" id="ARBA00035611"/>
    </source>
</evidence>
<comment type="subcellular location">
    <subcellularLocation>
        <location evidence="1">Cell membrane</location>
        <topology evidence="1">Multi-pass membrane protein</topology>
    </subcellularLocation>
</comment>
<dbReference type="RefSeq" id="WP_119745232.1">
    <property type="nucleotide sequence ID" value="NZ_QZCG01000001.1"/>
</dbReference>
<proteinExistence type="predicted"/>
<dbReference type="EMBL" id="QZCG01000001">
    <property type="protein sequence ID" value="RJE89360.1"/>
    <property type="molecule type" value="Genomic_DNA"/>
</dbReference>
<evidence type="ECO:0000256" key="8">
    <source>
        <dbReference type="ARBA" id="ARBA00023136"/>
    </source>
</evidence>
<feature type="transmembrane region" description="Helical" evidence="12">
    <location>
        <begin position="152"/>
        <end position="170"/>
    </location>
</feature>
<feature type="transmembrane region" description="Helical" evidence="12">
    <location>
        <begin position="306"/>
        <end position="327"/>
    </location>
</feature>
<feature type="transmembrane region" description="Helical" evidence="12">
    <location>
        <begin position="114"/>
        <end position="140"/>
    </location>
</feature>
<gene>
    <name evidence="13" type="ORF">D3P04_01625</name>
</gene>
<comment type="caution">
    <text evidence="13">The sequence shown here is derived from an EMBL/GenBank/DDBJ whole genome shotgun (WGS) entry which is preliminary data.</text>
</comment>
<comment type="function">
    <text evidence="9">Part of the binding-protein-dependent transport system for D-xylose. Probably responsible for the translocation of the substrate across the membrane.</text>
</comment>
<feature type="transmembrane region" description="Helical" evidence="12">
    <location>
        <begin position="232"/>
        <end position="251"/>
    </location>
</feature>
<feature type="transmembrane region" description="Helical" evidence="12">
    <location>
        <begin position="364"/>
        <end position="381"/>
    </location>
</feature>
<dbReference type="CDD" id="cd06579">
    <property type="entry name" value="TM_PBP1_transp_AraH_like"/>
    <property type="match status" value="1"/>
</dbReference>
<feature type="transmembrane region" description="Helical" evidence="12">
    <location>
        <begin position="43"/>
        <end position="66"/>
    </location>
</feature>
<dbReference type="AlphaFoldDB" id="A0A418T8C2"/>
<protein>
    <recommendedName>
        <fullName evidence="10">Xylose transport system permease protein XylH</fullName>
    </recommendedName>
</protein>